<proteinExistence type="predicted"/>
<sequence length="288" mass="32947">MGQCLSGKEDSSNPTRDRETHLQRELVTTKTNSAQNSSRQQSEMSIHSSGSSQQLSGSKVFASYPRLPPIRKSQNNNDTKRLSLECSDGKINALFDQYRNEPEAMTEDGILKFCDDLGLKPEDFSVLLFAWKCNAEMMGRFSRSEFVSGCKSMRVDSVKGIQGKLPHLLNEVQNKQSFKELYRWAYKFTLTVEPGQRTLSTEVAIQMWKIVFTQNAPPLLEPWLHFLEKHEGIRGIPRDTWDMFLHFTEQVGSDLSNYDESEAWPSLLDDFVEYENDLQNQNVVASLT</sequence>
<dbReference type="RefSeq" id="XP_013385986.1">
    <property type="nucleotide sequence ID" value="XM_013530532.1"/>
</dbReference>
<gene>
    <name evidence="5 6" type="primary">LOC106155624</name>
</gene>
<dbReference type="OrthoDB" id="27198at2759"/>
<dbReference type="PANTHER" id="PTHR12281:SF31">
    <property type="entry name" value="DCN1-LIKE PROTEIN 3"/>
    <property type="match status" value="1"/>
</dbReference>
<feature type="compositionally biased region" description="Polar residues" evidence="2">
    <location>
        <begin position="26"/>
        <end position="39"/>
    </location>
</feature>
<dbReference type="Proteomes" id="UP000085678">
    <property type="component" value="Unplaced"/>
</dbReference>
<evidence type="ECO:0000259" key="3">
    <source>
        <dbReference type="PROSITE" id="PS51229"/>
    </source>
</evidence>
<feature type="domain" description="DCUN1" evidence="3">
    <location>
        <begin position="86"/>
        <end position="276"/>
    </location>
</feature>
<dbReference type="InterPro" id="IPR014764">
    <property type="entry name" value="DCN-prot"/>
</dbReference>
<dbReference type="GO" id="GO:0000151">
    <property type="term" value="C:ubiquitin ligase complex"/>
    <property type="evidence" value="ECO:0007669"/>
    <property type="project" value="TreeGrafter"/>
</dbReference>
<dbReference type="PROSITE" id="PS51229">
    <property type="entry name" value="DCUN1"/>
    <property type="match status" value="1"/>
</dbReference>
<feature type="compositionally biased region" description="Basic and acidic residues" evidence="2">
    <location>
        <begin position="7"/>
        <end position="24"/>
    </location>
</feature>
<feature type="region of interest" description="Disordered" evidence="2">
    <location>
        <begin position="1"/>
        <end position="58"/>
    </location>
</feature>
<dbReference type="RefSeq" id="XP_013385985.1">
    <property type="nucleotide sequence ID" value="XM_013530531.1"/>
</dbReference>
<dbReference type="Gene3D" id="1.10.238.10">
    <property type="entry name" value="EF-hand"/>
    <property type="match status" value="1"/>
</dbReference>
<evidence type="ECO:0000313" key="6">
    <source>
        <dbReference type="RefSeq" id="XP_013385986.1"/>
    </source>
</evidence>
<evidence type="ECO:0000313" key="5">
    <source>
        <dbReference type="RefSeq" id="XP_013385985.1"/>
    </source>
</evidence>
<dbReference type="AlphaFoldDB" id="A0A1S3HKJ3"/>
<dbReference type="OMA" id="DQMNQNI"/>
<dbReference type="Gene3D" id="1.10.238.200">
    <property type="entry name" value="Cullin, PONY binding domain"/>
    <property type="match status" value="1"/>
</dbReference>
<evidence type="ECO:0000313" key="4">
    <source>
        <dbReference type="Proteomes" id="UP000085678"/>
    </source>
</evidence>
<dbReference type="GO" id="GO:0097602">
    <property type="term" value="F:cullin family protein binding"/>
    <property type="evidence" value="ECO:0007669"/>
    <property type="project" value="TreeGrafter"/>
</dbReference>
<dbReference type="GO" id="GO:0031624">
    <property type="term" value="F:ubiquitin conjugating enzyme binding"/>
    <property type="evidence" value="ECO:0007669"/>
    <property type="project" value="TreeGrafter"/>
</dbReference>
<dbReference type="GO" id="GO:0005886">
    <property type="term" value="C:plasma membrane"/>
    <property type="evidence" value="ECO:0007669"/>
    <property type="project" value="UniProtKB-ARBA"/>
</dbReference>
<dbReference type="InterPro" id="IPR042460">
    <property type="entry name" value="DCN1-like_PONY"/>
</dbReference>
<dbReference type="GeneID" id="106155624"/>
<feature type="compositionally biased region" description="Low complexity" evidence="2">
    <location>
        <begin position="40"/>
        <end position="58"/>
    </location>
</feature>
<comment type="function">
    <text evidence="1">Neddylation of cullins play an essential role in the regulation of SCF-type complexes activity.</text>
</comment>
<dbReference type="FunFam" id="1.10.238.200:FF:000003">
    <property type="entry name" value="DCN1-like protein 3"/>
    <property type="match status" value="1"/>
</dbReference>
<dbReference type="PANTHER" id="PTHR12281">
    <property type="entry name" value="RP42 RELATED"/>
    <property type="match status" value="1"/>
</dbReference>
<dbReference type="InterPro" id="IPR005176">
    <property type="entry name" value="PONY_dom"/>
</dbReference>
<organism evidence="4 6">
    <name type="scientific">Lingula anatina</name>
    <name type="common">Brachiopod</name>
    <name type="synonym">Lingula unguis</name>
    <dbReference type="NCBI Taxonomy" id="7574"/>
    <lineage>
        <taxon>Eukaryota</taxon>
        <taxon>Metazoa</taxon>
        <taxon>Spiralia</taxon>
        <taxon>Lophotrochozoa</taxon>
        <taxon>Brachiopoda</taxon>
        <taxon>Linguliformea</taxon>
        <taxon>Lingulata</taxon>
        <taxon>Lingulida</taxon>
        <taxon>Linguloidea</taxon>
        <taxon>Lingulidae</taxon>
        <taxon>Lingula</taxon>
    </lineage>
</organism>
<dbReference type="KEGG" id="lak:106155624"/>
<name>A0A1S3HKJ3_LINAN</name>
<keyword evidence="4" id="KW-1185">Reference proteome</keyword>
<evidence type="ECO:0000256" key="1">
    <source>
        <dbReference type="RuleBase" id="RU410713"/>
    </source>
</evidence>
<accession>A0A1S3HKJ3</accession>
<dbReference type="GO" id="GO:0032182">
    <property type="term" value="F:ubiquitin-like protein binding"/>
    <property type="evidence" value="ECO:0007669"/>
    <property type="project" value="TreeGrafter"/>
</dbReference>
<protein>
    <recommendedName>
        <fullName evidence="1">Defective in cullin neddylation protein</fullName>
    </recommendedName>
</protein>
<dbReference type="GO" id="GO:0045116">
    <property type="term" value="P:protein neddylation"/>
    <property type="evidence" value="ECO:0007669"/>
    <property type="project" value="TreeGrafter"/>
</dbReference>
<dbReference type="GO" id="GO:2000436">
    <property type="term" value="P:positive regulation of protein neddylation"/>
    <property type="evidence" value="ECO:0007669"/>
    <property type="project" value="UniProtKB-ARBA"/>
</dbReference>
<dbReference type="Pfam" id="PF03556">
    <property type="entry name" value="Cullin_binding"/>
    <property type="match status" value="1"/>
</dbReference>
<dbReference type="STRING" id="7574.A0A1S3HKJ3"/>
<reference evidence="5 6" key="1">
    <citation type="submission" date="2025-04" db="UniProtKB">
        <authorList>
            <consortium name="RefSeq"/>
        </authorList>
    </citation>
    <scope>IDENTIFICATION</scope>
    <source>
        <tissue evidence="5 6">Gonads</tissue>
    </source>
</reference>
<evidence type="ECO:0000256" key="2">
    <source>
        <dbReference type="SAM" id="MobiDB-lite"/>
    </source>
</evidence>